<sequence>MSRKLPLSLCFLALAGAVSAQETFEFEEALVEQCFQNAAEFGRSDDCVGMAAGLCMEKNEGGWSTYGMMACQGLEIAVWDAKLNGEYQRVLAQAKQMDAEYMDAGAAVPSQEEALREMQRAWIAFRDGTCGYERSLWGNGTGGGPASGGCMMRMTAAQAIYLAGHGQEY</sequence>
<dbReference type="Pfam" id="PF07007">
    <property type="entry name" value="LprI"/>
    <property type="match status" value="1"/>
</dbReference>
<dbReference type="Gene3D" id="1.20.1270.180">
    <property type="match status" value="1"/>
</dbReference>
<name>A0A2T0WWZ5_9RHOB</name>
<keyword evidence="4" id="KW-1185">Reference proteome</keyword>
<evidence type="ECO:0000313" key="3">
    <source>
        <dbReference type="EMBL" id="PRY91222.1"/>
    </source>
</evidence>
<reference evidence="3 4" key="1">
    <citation type="submission" date="2018-03" db="EMBL/GenBank/DDBJ databases">
        <title>Genomic Encyclopedia of Archaeal and Bacterial Type Strains, Phase II (KMG-II): from individual species to whole genera.</title>
        <authorList>
            <person name="Goeker M."/>
        </authorList>
    </citation>
    <scope>NUCLEOTIDE SEQUENCE [LARGE SCALE GENOMIC DNA]</scope>
    <source>
        <strain evidence="3 4">DSM 100212</strain>
    </source>
</reference>
<evidence type="ECO:0000313" key="4">
    <source>
        <dbReference type="Proteomes" id="UP000238392"/>
    </source>
</evidence>
<dbReference type="Proteomes" id="UP000238392">
    <property type="component" value="Unassembled WGS sequence"/>
</dbReference>
<evidence type="ECO:0000259" key="2">
    <source>
        <dbReference type="Pfam" id="PF07007"/>
    </source>
</evidence>
<accession>A0A2T0WWZ5</accession>
<gene>
    <name evidence="3" type="ORF">CLV74_104243</name>
</gene>
<feature type="signal peptide" evidence="1">
    <location>
        <begin position="1"/>
        <end position="20"/>
    </location>
</feature>
<organism evidence="3 4">
    <name type="scientific">Donghicola tyrosinivorans</name>
    <dbReference type="NCBI Taxonomy" id="1652492"/>
    <lineage>
        <taxon>Bacteria</taxon>
        <taxon>Pseudomonadati</taxon>
        <taxon>Pseudomonadota</taxon>
        <taxon>Alphaproteobacteria</taxon>
        <taxon>Rhodobacterales</taxon>
        <taxon>Roseobacteraceae</taxon>
        <taxon>Donghicola</taxon>
    </lineage>
</organism>
<dbReference type="InterPro" id="IPR009739">
    <property type="entry name" value="LprI-like_N"/>
</dbReference>
<dbReference type="AlphaFoldDB" id="A0A2T0WWZ5"/>
<feature type="domain" description="Lysozyme inhibitor LprI-like N-terminal" evidence="2">
    <location>
        <begin position="55"/>
        <end position="161"/>
    </location>
</feature>
<dbReference type="EMBL" id="PVTQ01000004">
    <property type="protein sequence ID" value="PRY91222.1"/>
    <property type="molecule type" value="Genomic_DNA"/>
</dbReference>
<dbReference type="OrthoDB" id="7340239at2"/>
<feature type="chain" id="PRO_5015563016" evidence="1">
    <location>
        <begin position="21"/>
        <end position="169"/>
    </location>
</feature>
<proteinExistence type="predicted"/>
<evidence type="ECO:0000256" key="1">
    <source>
        <dbReference type="SAM" id="SignalP"/>
    </source>
</evidence>
<comment type="caution">
    <text evidence="3">The sequence shown here is derived from an EMBL/GenBank/DDBJ whole genome shotgun (WGS) entry which is preliminary data.</text>
</comment>
<keyword evidence="1" id="KW-0732">Signal</keyword>
<protein>
    <submittedName>
        <fullName evidence="3">Uncharacterized protein YecT (DUF1311 family)</fullName>
    </submittedName>
</protein>
<dbReference type="RefSeq" id="WP_106263743.1">
    <property type="nucleotide sequence ID" value="NZ_PVTQ01000004.1"/>
</dbReference>